<dbReference type="Pfam" id="PF01694">
    <property type="entry name" value="Rhomboid"/>
    <property type="match status" value="1"/>
</dbReference>
<dbReference type="GO" id="GO:0004252">
    <property type="term" value="F:serine-type endopeptidase activity"/>
    <property type="evidence" value="ECO:0007669"/>
    <property type="project" value="InterPro"/>
</dbReference>
<feature type="transmembrane region" description="Helical" evidence="7">
    <location>
        <begin position="117"/>
        <end position="138"/>
    </location>
</feature>
<keyword evidence="6 7" id="KW-0472">Membrane</keyword>
<organism evidence="9 10">
    <name type="scientific">Sphingomonas montanisoli</name>
    <dbReference type="NCBI Taxonomy" id="2606412"/>
    <lineage>
        <taxon>Bacteria</taxon>
        <taxon>Pseudomonadati</taxon>
        <taxon>Pseudomonadota</taxon>
        <taxon>Alphaproteobacteria</taxon>
        <taxon>Sphingomonadales</taxon>
        <taxon>Sphingomonadaceae</taxon>
        <taxon>Sphingomonas</taxon>
    </lineage>
</organism>
<protein>
    <submittedName>
        <fullName evidence="9">Rhomboid family intramembrane serine protease</fullName>
    </submittedName>
</protein>
<dbReference type="Proteomes" id="UP000322077">
    <property type="component" value="Unassembled WGS sequence"/>
</dbReference>
<feature type="transmembrane region" description="Helical" evidence="7">
    <location>
        <begin position="55"/>
        <end position="80"/>
    </location>
</feature>
<evidence type="ECO:0000256" key="6">
    <source>
        <dbReference type="ARBA" id="ARBA00023136"/>
    </source>
</evidence>
<dbReference type="PANTHER" id="PTHR43066:SF26">
    <property type="entry name" value="RHOMBOID PROTEASE GLPG"/>
    <property type="match status" value="1"/>
</dbReference>
<evidence type="ECO:0000256" key="4">
    <source>
        <dbReference type="ARBA" id="ARBA00022692"/>
    </source>
</evidence>
<feature type="transmembrane region" description="Helical" evidence="7">
    <location>
        <begin position="176"/>
        <end position="197"/>
    </location>
</feature>
<keyword evidence="4 7" id="KW-0812">Transmembrane</keyword>
<evidence type="ECO:0000313" key="10">
    <source>
        <dbReference type="Proteomes" id="UP000322077"/>
    </source>
</evidence>
<evidence type="ECO:0000256" key="7">
    <source>
        <dbReference type="SAM" id="Phobius"/>
    </source>
</evidence>
<evidence type="ECO:0000256" key="2">
    <source>
        <dbReference type="ARBA" id="ARBA00022475"/>
    </source>
</evidence>
<dbReference type="EMBL" id="VTOU01000003">
    <property type="protein sequence ID" value="TZG25991.1"/>
    <property type="molecule type" value="Genomic_DNA"/>
</dbReference>
<feature type="transmembrane region" description="Helical" evidence="7">
    <location>
        <begin position="87"/>
        <end position="111"/>
    </location>
</feature>
<keyword evidence="2" id="KW-1003">Cell membrane</keyword>
<dbReference type="InterPro" id="IPR035952">
    <property type="entry name" value="Rhomboid-like_sf"/>
</dbReference>
<dbReference type="InterPro" id="IPR022764">
    <property type="entry name" value="Peptidase_S54_rhomboid_dom"/>
</dbReference>
<keyword evidence="10" id="KW-1185">Reference proteome</keyword>
<keyword evidence="3" id="KW-0997">Cell inner membrane</keyword>
<dbReference type="PANTHER" id="PTHR43066">
    <property type="entry name" value="RHOMBOID-RELATED PROTEIN"/>
    <property type="match status" value="1"/>
</dbReference>
<feature type="transmembrane region" description="Helical" evidence="7">
    <location>
        <begin position="150"/>
        <end position="170"/>
    </location>
</feature>
<gene>
    <name evidence="9" type="ORF">FYJ91_13555</name>
</gene>
<dbReference type="RefSeq" id="WP_149522798.1">
    <property type="nucleotide sequence ID" value="NZ_VTOU01000003.1"/>
</dbReference>
<accession>A0A5D9C7L3</accession>
<feature type="domain" description="Peptidase S54 rhomboid" evidence="8">
    <location>
        <begin position="56"/>
        <end position="200"/>
    </location>
</feature>
<comment type="caution">
    <text evidence="9">The sequence shown here is derived from an EMBL/GenBank/DDBJ whole genome shotgun (WGS) entry which is preliminary data.</text>
</comment>
<dbReference type="Gene3D" id="1.20.1540.10">
    <property type="entry name" value="Rhomboid-like"/>
    <property type="match status" value="1"/>
</dbReference>
<reference evidence="9 10" key="1">
    <citation type="submission" date="2019-08" db="EMBL/GenBank/DDBJ databases">
        <authorList>
            <person name="Wang G."/>
            <person name="Xu Z."/>
        </authorList>
    </citation>
    <scope>NUCLEOTIDE SEQUENCE [LARGE SCALE GENOMIC DNA]</scope>
    <source>
        <strain evidence="9 10">ZX</strain>
    </source>
</reference>
<name>A0A5D9C7L3_9SPHN</name>
<evidence type="ECO:0000313" key="9">
    <source>
        <dbReference type="EMBL" id="TZG25991.1"/>
    </source>
</evidence>
<evidence type="ECO:0000256" key="1">
    <source>
        <dbReference type="ARBA" id="ARBA00004141"/>
    </source>
</evidence>
<evidence type="ECO:0000256" key="5">
    <source>
        <dbReference type="ARBA" id="ARBA00022989"/>
    </source>
</evidence>
<comment type="subcellular location">
    <subcellularLocation>
        <location evidence="1">Membrane</location>
        <topology evidence="1">Multi-pass membrane protein</topology>
    </subcellularLocation>
</comment>
<proteinExistence type="predicted"/>
<dbReference type="GO" id="GO:0006508">
    <property type="term" value="P:proteolysis"/>
    <property type="evidence" value="ECO:0007669"/>
    <property type="project" value="UniProtKB-KW"/>
</dbReference>
<evidence type="ECO:0000256" key="3">
    <source>
        <dbReference type="ARBA" id="ARBA00022519"/>
    </source>
</evidence>
<keyword evidence="9" id="KW-0378">Hydrolase</keyword>
<keyword evidence="9" id="KW-0645">Protease</keyword>
<dbReference type="GO" id="GO:0016020">
    <property type="term" value="C:membrane"/>
    <property type="evidence" value="ECO:0007669"/>
    <property type="project" value="UniProtKB-SubCell"/>
</dbReference>
<sequence length="208" mass="21624">MKLPPARATTLIAAATVASYFILAITGLSQTADFIGGFIPARLGGIELDGALPVWITPLSATLLHAGIVHLGFNLLILVYCGRATEAAVGTFGTLLLYLIGAYAAALAQYLASPLDMSPMVGASGAISALFGAYALLFGRPRDSNMPPRVAYALNVVWLAVAWVGIQLLIGFAMPGAGFTVAIWAHIGGFLAGLLLARPLLLLRYRGA</sequence>
<evidence type="ECO:0000259" key="8">
    <source>
        <dbReference type="Pfam" id="PF01694"/>
    </source>
</evidence>
<keyword evidence="5 7" id="KW-1133">Transmembrane helix</keyword>
<dbReference type="AlphaFoldDB" id="A0A5D9C7L3"/>
<dbReference type="SUPFAM" id="SSF144091">
    <property type="entry name" value="Rhomboid-like"/>
    <property type="match status" value="1"/>
</dbReference>